<evidence type="ECO:0000256" key="6">
    <source>
        <dbReference type="SAM" id="Phobius"/>
    </source>
</evidence>
<dbReference type="Proteomes" id="UP000660729">
    <property type="component" value="Unassembled WGS sequence"/>
</dbReference>
<evidence type="ECO:0000256" key="3">
    <source>
        <dbReference type="ARBA" id="ARBA00022692"/>
    </source>
</evidence>
<dbReference type="Pfam" id="PF06609">
    <property type="entry name" value="TRI12"/>
    <property type="match status" value="1"/>
</dbReference>
<dbReference type="PANTHER" id="PTHR23501">
    <property type="entry name" value="MAJOR FACILITATOR SUPERFAMILY"/>
    <property type="match status" value="1"/>
</dbReference>
<feature type="transmembrane region" description="Helical" evidence="6">
    <location>
        <begin position="214"/>
        <end position="233"/>
    </location>
</feature>
<feature type="transmembrane region" description="Helical" evidence="6">
    <location>
        <begin position="418"/>
        <end position="438"/>
    </location>
</feature>
<dbReference type="SUPFAM" id="SSF103473">
    <property type="entry name" value="MFS general substrate transporter"/>
    <property type="match status" value="1"/>
</dbReference>
<feature type="transmembrane region" description="Helical" evidence="6">
    <location>
        <begin position="114"/>
        <end position="133"/>
    </location>
</feature>
<dbReference type="InterPro" id="IPR020846">
    <property type="entry name" value="MFS_dom"/>
</dbReference>
<feature type="transmembrane region" description="Helical" evidence="6">
    <location>
        <begin position="544"/>
        <end position="563"/>
    </location>
</feature>
<proteinExistence type="predicted"/>
<keyword evidence="5 6" id="KW-0472">Membrane</keyword>
<feature type="transmembrane region" description="Helical" evidence="6">
    <location>
        <begin position="253"/>
        <end position="276"/>
    </location>
</feature>
<feature type="transmembrane region" description="Helical" evidence="6">
    <location>
        <begin position="323"/>
        <end position="340"/>
    </location>
</feature>
<evidence type="ECO:0000259" key="7">
    <source>
        <dbReference type="PROSITE" id="PS50850"/>
    </source>
</evidence>
<dbReference type="InterPro" id="IPR010573">
    <property type="entry name" value="MFS_Str1/Tri12-like"/>
</dbReference>
<dbReference type="Gene3D" id="1.20.1250.20">
    <property type="entry name" value="MFS general substrate transporter like domains"/>
    <property type="match status" value="1"/>
</dbReference>
<dbReference type="PROSITE" id="PS50850">
    <property type="entry name" value="MFS"/>
    <property type="match status" value="1"/>
</dbReference>
<keyword evidence="2" id="KW-0813">Transport</keyword>
<feature type="transmembrane region" description="Helical" evidence="6">
    <location>
        <begin position="394"/>
        <end position="412"/>
    </location>
</feature>
<dbReference type="AlphaFoldDB" id="A0A8H6VM21"/>
<keyword evidence="3 6" id="KW-0812">Transmembrane</keyword>
<gene>
    <name evidence="8" type="ORF">HII31_01904</name>
</gene>
<evidence type="ECO:0000256" key="4">
    <source>
        <dbReference type="ARBA" id="ARBA00022989"/>
    </source>
</evidence>
<keyword evidence="4 6" id="KW-1133">Transmembrane helix</keyword>
<dbReference type="OrthoDB" id="4161376at2759"/>
<reference evidence="8" key="1">
    <citation type="submission" date="2020-04" db="EMBL/GenBank/DDBJ databases">
        <title>Draft genome resource of the tomato pathogen Pseudocercospora fuligena.</title>
        <authorList>
            <person name="Zaccaron A."/>
        </authorList>
    </citation>
    <scope>NUCLEOTIDE SEQUENCE</scope>
    <source>
        <strain evidence="8">PF001</strain>
    </source>
</reference>
<dbReference type="InterPro" id="IPR036259">
    <property type="entry name" value="MFS_trans_sf"/>
</dbReference>
<feature type="transmembrane region" description="Helical" evidence="6">
    <location>
        <begin position="282"/>
        <end position="302"/>
    </location>
</feature>
<dbReference type="GO" id="GO:0022857">
    <property type="term" value="F:transmembrane transporter activity"/>
    <property type="evidence" value="ECO:0007669"/>
    <property type="project" value="InterPro"/>
</dbReference>
<dbReference type="EMBL" id="JABCIY010000023">
    <property type="protein sequence ID" value="KAF7196765.1"/>
    <property type="molecule type" value="Genomic_DNA"/>
</dbReference>
<evidence type="ECO:0000313" key="8">
    <source>
        <dbReference type="EMBL" id="KAF7196765.1"/>
    </source>
</evidence>
<organism evidence="8 9">
    <name type="scientific">Pseudocercospora fuligena</name>
    <dbReference type="NCBI Taxonomy" id="685502"/>
    <lineage>
        <taxon>Eukaryota</taxon>
        <taxon>Fungi</taxon>
        <taxon>Dikarya</taxon>
        <taxon>Ascomycota</taxon>
        <taxon>Pezizomycotina</taxon>
        <taxon>Dothideomycetes</taxon>
        <taxon>Dothideomycetidae</taxon>
        <taxon>Mycosphaerellales</taxon>
        <taxon>Mycosphaerellaceae</taxon>
        <taxon>Pseudocercospora</taxon>
    </lineage>
</organism>
<evidence type="ECO:0000256" key="2">
    <source>
        <dbReference type="ARBA" id="ARBA00022448"/>
    </source>
</evidence>
<evidence type="ECO:0000256" key="5">
    <source>
        <dbReference type="ARBA" id="ARBA00023136"/>
    </source>
</evidence>
<feature type="transmembrane region" description="Helical" evidence="6">
    <location>
        <begin position="83"/>
        <end position="102"/>
    </location>
</feature>
<accession>A0A8H6VM21</accession>
<comment type="caution">
    <text evidence="8">The sequence shown here is derived from an EMBL/GenBank/DDBJ whole genome shotgun (WGS) entry which is preliminary data.</text>
</comment>
<evidence type="ECO:0000256" key="1">
    <source>
        <dbReference type="ARBA" id="ARBA00004141"/>
    </source>
</evidence>
<comment type="subcellular location">
    <subcellularLocation>
        <location evidence="1">Membrane</location>
        <topology evidence="1">Multi-pass membrane protein</topology>
    </subcellularLocation>
</comment>
<feature type="transmembrane region" description="Helical" evidence="6">
    <location>
        <begin position="45"/>
        <end position="63"/>
    </location>
</feature>
<evidence type="ECO:0000313" key="9">
    <source>
        <dbReference type="Proteomes" id="UP000660729"/>
    </source>
</evidence>
<dbReference type="PANTHER" id="PTHR23501:SF195">
    <property type="entry name" value="PEP5"/>
    <property type="match status" value="1"/>
</dbReference>
<sequence>MASGPRSSSELEAEVKTAINTHLEDFEKARSVSQDVEPAAVTTKTWLVVVVLAASYGLSFWPVPFFSQIQNQMSAQFGSDPAMGTWVTSVYSIAGTIAFMVCGANSDLFGRRHFILLGNVLVCIGAILGATSHHIGQTIAAHALLGFGGGNCQLAAFALPELLPNKWRHFAVVIADGLIYFDVIVGPVTARIAYAAGLDANGLPAGYQPWRWGYWALLICQSISLVVLALLYFPPRHPRGIPWGRALRDLDWVGIITFTGAAAMVLSGIVYVQLVPSNDPKVIGLLVAGFACLVFFGVWETVMPLKEPLAPTRLFIANKGRSLTAPFIVGFVVTMFYYGTNINWPTMVSVYFTTPETPPHIVYLLSTVQGFGIFTGAMLLSFAGKYFQHWKWQMGVPISIMTFFGGLLAYITPAREGMAIAFVFLCATGYGYGQYLSIAYIQFGADQEELGISGGLAGVARYAGGAVAVTTFATILTTTQSKYAINHVIPAAEAAGATPQVAEAVLRALPLGAAALEKVQGIDTSIAAAAGAAFVESYVQGVKTVALASIGFGGLAIIACFFLEDIGPKMNPKIEVFLENDVQAERNKYH</sequence>
<feature type="transmembrane region" description="Helical" evidence="6">
    <location>
        <begin position="450"/>
        <end position="476"/>
    </location>
</feature>
<keyword evidence="9" id="KW-1185">Reference proteome</keyword>
<feature type="transmembrane region" description="Helical" evidence="6">
    <location>
        <begin position="360"/>
        <end position="382"/>
    </location>
</feature>
<feature type="domain" description="Major facilitator superfamily (MFS) profile" evidence="7">
    <location>
        <begin position="48"/>
        <end position="571"/>
    </location>
</feature>
<feature type="transmembrane region" description="Helical" evidence="6">
    <location>
        <begin position="139"/>
        <end position="159"/>
    </location>
</feature>
<feature type="transmembrane region" description="Helical" evidence="6">
    <location>
        <begin position="171"/>
        <end position="194"/>
    </location>
</feature>
<protein>
    <submittedName>
        <fullName evidence="8">Trichothecene efflux pump TRI12</fullName>
    </submittedName>
</protein>
<dbReference type="GO" id="GO:0005886">
    <property type="term" value="C:plasma membrane"/>
    <property type="evidence" value="ECO:0007669"/>
    <property type="project" value="TreeGrafter"/>
</dbReference>
<name>A0A8H6VM21_9PEZI</name>